<accession>A0A956NDV7</accession>
<reference evidence="8" key="1">
    <citation type="submission" date="2020-04" db="EMBL/GenBank/DDBJ databases">
        <authorList>
            <person name="Zhang T."/>
        </authorList>
    </citation>
    <scope>NUCLEOTIDE SEQUENCE</scope>
    <source>
        <strain evidence="8">HKST-UBA02</strain>
    </source>
</reference>
<comment type="caution">
    <text evidence="8">The sequence shown here is derived from an EMBL/GenBank/DDBJ whole genome shotgun (WGS) entry which is preliminary data.</text>
</comment>
<evidence type="ECO:0000256" key="2">
    <source>
        <dbReference type="ARBA" id="ARBA00022692"/>
    </source>
</evidence>
<keyword evidence="2 6" id="KW-0812">Transmembrane</keyword>
<feature type="region of interest" description="Disordered" evidence="5">
    <location>
        <begin position="196"/>
        <end position="217"/>
    </location>
</feature>
<dbReference type="GO" id="GO:0015035">
    <property type="term" value="F:protein-disulfide reductase activity"/>
    <property type="evidence" value="ECO:0007669"/>
    <property type="project" value="TreeGrafter"/>
</dbReference>
<gene>
    <name evidence="8" type="ORF">KDA27_12655</name>
</gene>
<evidence type="ECO:0000256" key="5">
    <source>
        <dbReference type="SAM" id="MobiDB-lite"/>
    </source>
</evidence>
<feature type="transmembrane region" description="Helical" evidence="6">
    <location>
        <begin position="242"/>
        <end position="262"/>
    </location>
</feature>
<dbReference type="PANTHER" id="PTHR32234">
    <property type="entry name" value="THIOL:DISULFIDE INTERCHANGE PROTEIN DSBD"/>
    <property type="match status" value="1"/>
</dbReference>
<evidence type="ECO:0000256" key="4">
    <source>
        <dbReference type="ARBA" id="ARBA00023136"/>
    </source>
</evidence>
<feature type="transmembrane region" description="Helical" evidence="6">
    <location>
        <begin position="320"/>
        <end position="343"/>
    </location>
</feature>
<feature type="domain" description="Cytochrome C biogenesis protein transmembrane" evidence="7">
    <location>
        <begin position="245"/>
        <end position="375"/>
    </location>
</feature>
<dbReference type="Pfam" id="PF02683">
    <property type="entry name" value="DsbD_TM"/>
    <property type="match status" value="1"/>
</dbReference>
<evidence type="ECO:0000256" key="1">
    <source>
        <dbReference type="ARBA" id="ARBA00004141"/>
    </source>
</evidence>
<evidence type="ECO:0000256" key="3">
    <source>
        <dbReference type="ARBA" id="ARBA00022989"/>
    </source>
</evidence>
<protein>
    <recommendedName>
        <fullName evidence="7">Cytochrome C biogenesis protein transmembrane domain-containing protein</fullName>
    </recommendedName>
</protein>
<evidence type="ECO:0000259" key="7">
    <source>
        <dbReference type="Pfam" id="PF02683"/>
    </source>
</evidence>
<dbReference type="AlphaFoldDB" id="A0A956NDV7"/>
<evidence type="ECO:0000256" key="6">
    <source>
        <dbReference type="SAM" id="Phobius"/>
    </source>
</evidence>
<sequence length="375" mass="38587">MIRLAEAPGIVTHGRPRALALWLACLALLVGAATMAAPGDDAFVGFGGDTPTSVDVPVRVLLSHEALDPGKTGHLAVVYQIPDQSHVQLNDFFYVELPEGTPATLGAPLLPSTIEYAEEPVFQGKTTVFVPITLNSDAPKGPLSIDVLAGYQACMEEPVFVCYAPDEKTVKVEFEVGGTRVNSTNEAVFAAMPSGAPGGAASGGGESASEDGSGEEWIQQAEVPEGTDLASKLEHALATGSFFAFLIVFIGGVLTSFTPCVYPMIPITISYIGGSAKGKLGGFFLSLFFVLGIALMYSSLGLIASLTGGLFGSAMQSTPVLVVVGLVFFAMGASMLGAFDLAVPSGVQSKLQSGPRTGVIGAIFMGMVTGIVASP</sequence>
<evidence type="ECO:0000313" key="9">
    <source>
        <dbReference type="Proteomes" id="UP000739538"/>
    </source>
</evidence>
<feature type="transmembrane region" description="Helical" evidence="6">
    <location>
        <begin position="355"/>
        <end position="373"/>
    </location>
</feature>
<dbReference type="InterPro" id="IPR003834">
    <property type="entry name" value="Cyt_c_assmbl_TM_dom"/>
</dbReference>
<dbReference type="PANTHER" id="PTHR32234:SF0">
    <property type="entry name" value="THIOL:DISULFIDE INTERCHANGE PROTEIN DSBD"/>
    <property type="match status" value="1"/>
</dbReference>
<feature type="compositionally biased region" description="Gly residues" evidence="5">
    <location>
        <begin position="196"/>
        <end position="206"/>
    </location>
</feature>
<evidence type="ECO:0000313" key="8">
    <source>
        <dbReference type="EMBL" id="MCA9756646.1"/>
    </source>
</evidence>
<comment type="subcellular location">
    <subcellularLocation>
        <location evidence="1">Membrane</location>
        <topology evidence="1">Multi-pass membrane protein</topology>
    </subcellularLocation>
</comment>
<dbReference type="InterPro" id="IPR036929">
    <property type="entry name" value="DsbDN_sf"/>
</dbReference>
<feature type="transmembrane region" description="Helical" evidence="6">
    <location>
        <begin position="283"/>
        <end position="308"/>
    </location>
</feature>
<dbReference type="Proteomes" id="UP000739538">
    <property type="component" value="Unassembled WGS sequence"/>
</dbReference>
<dbReference type="EMBL" id="JAGQHS010000061">
    <property type="protein sequence ID" value="MCA9756646.1"/>
    <property type="molecule type" value="Genomic_DNA"/>
</dbReference>
<reference evidence="8" key="2">
    <citation type="journal article" date="2021" name="Microbiome">
        <title>Successional dynamics and alternative stable states in a saline activated sludge microbial community over 9 years.</title>
        <authorList>
            <person name="Wang Y."/>
            <person name="Ye J."/>
            <person name="Ju F."/>
            <person name="Liu L."/>
            <person name="Boyd J.A."/>
            <person name="Deng Y."/>
            <person name="Parks D.H."/>
            <person name="Jiang X."/>
            <person name="Yin X."/>
            <person name="Woodcroft B.J."/>
            <person name="Tyson G.W."/>
            <person name="Hugenholtz P."/>
            <person name="Polz M.F."/>
            <person name="Zhang T."/>
        </authorList>
    </citation>
    <scope>NUCLEOTIDE SEQUENCE</scope>
    <source>
        <strain evidence="8">HKST-UBA02</strain>
    </source>
</reference>
<proteinExistence type="predicted"/>
<feature type="non-terminal residue" evidence="8">
    <location>
        <position position="375"/>
    </location>
</feature>
<dbReference type="GO" id="GO:0045454">
    <property type="term" value="P:cell redox homeostasis"/>
    <property type="evidence" value="ECO:0007669"/>
    <property type="project" value="TreeGrafter"/>
</dbReference>
<name>A0A956NDV7_UNCEI</name>
<dbReference type="GO" id="GO:0016020">
    <property type="term" value="C:membrane"/>
    <property type="evidence" value="ECO:0007669"/>
    <property type="project" value="UniProtKB-SubCell"/>
</dbReference>
<keyword evidence="4 6" id="KW-0472">Membrane</keyword>
<keyword evidence="3 6" id="KW-1133">Transmembrane helix</keyword>
<dbReference type="Gene3D" id="2.60.40.1250">
    <property type="entry name" value="Thiol:disulfide interchange protein DsbD, N-terminal domain"/>
    <property type="match status" value="1"/>
</dbReference>
<organism evidence="8 9">
    <name type="scientific">Eiseniibacteriota bacterium</name>
    <dbReference type="NCBI Taxonomy" id="2212470"/>
    <lineage>
        <taxon>Bacteria</taxon>
        <taxon>Candidatus Eiseniibacteriota</taxon>
    </lineage>
</organism>
<dbReference type="GO" id="GO:0017004">
    <property type="term" value="P:cytochrome complex assembly"/>
    <property type="evidence" value="ECO:0007669"/>
    <property type="project" value="InterPro"/>
</dbReference>